<accession>A0AAJ7DTM0</accession>
<proteinExistence type="predicted"/>
<gene>
    <name evidence="2" type="primary">LOC105360889</name>
</gene>
<dbReference type="CTD" id="34925"/>
<keyword evidence="1" id="KW-1185">Reference proteome</keyword>
<name>A0AAJ7DTM0_9HYME</name>
<dbReference type="GO" id="GO:0006120">
    <property type="term" value="P:mitochondrial electron transport, NADH to ubiquinone"/>
    <property type="evidence" value="ECO:0007669"/>
    <property type="project" value="InterPro"/>
</dbReference>
<dbReference type="KEGG" id="csol:105360889"/>
<dbReference type="RefSeq" id="XP_011496200.1">
    <property type="nucleotide sequence ID" value="XM_011497898.1"/>
</dbReference>
<dbReference type="Pfam" id="PF09782">
    <property type="entry name" value="NDUF_B6"/>
    <property type="match status" value="1"/>
</dbReference>
<evidence type="ECO:0000313" key="1">
    <source>
        <dbReference type="Proteomes" id="UP000695007"/>
    </source>
</evidence>
<dbReference type="AlphaFoldDB" id="A0AAJ7DTM0"/>
<sequence length="171" mass="19702">MGGSNDIANKYGCSESGGVKVMGIQGRMGRERERMLGMTEAERAWRAKWVKDQILHNEPIIPQNYYKERYNPIRRFYRTPLNKLEAALVPIAGFQTAQFTRHCIAKMGMLILGIYCAHYYMKYNRGNWTSKKGWKLTSSSIALYPGDPDFPNMKEKKPQDYATFGFENSPI</sequence>
<dbReference type="PANTHER" id="PTHR21106">
    <property type="entry name" value="NADH DEHYDROGENASE [UBIQUINONE] 1 BETA SUBCOMPLEX SUBUNIT 6"/>
    <property type="match status" value="1"/>
</dbReference>
<organism evidence="1 2">
    <name type="scientific">Ceratosolen solmsi marchali</name>
    <dbReference type="NCBI Taxonomy" id="326594"/>
    <lineage>
        <taxon>Eukaryota</taxon>
        <taxon>Metazoa</taxon>
        <taxon>Ecdysozoa</taxon>
        <taxon>Arthropoda</taxon>
        <taxon>Hexapoda</taxon>
        <taxon>Insecta</taxon>
        <taxon>Pterygota</taxon>
        <taxon>Neoptera</taxon>
        <taxon>Endopterygota</taxon>
        <taxon>Hymenoptera</taxon>
        <taxon>Apocrita</taxon>
        <taxon>Proctotrupomorpha</taxon>
        <taxon>Chalcidoidea</taxon>
        <taxon>Agaonidae</taxon>
        <taxon>Agaoninae</taxon>
        <taxon>Ceratosolen</taxon>
    </lineage>
</organism>
<dbReference type="InterPro" id="IPR019174">
    <property type="entry name" value="NADH_DH_b-subcmplx_su6"/>
</dbReference>
<dbReference type="PANTHER" id="PTHR21106:SF2">
    <property type="entry name" value="NADH DEHYDROGENASE [UBIQUINONE] 1 BETA SUBCOMPLEX SUBUNIT 6"/>
    <property type="match status" value="1"/>
</dbReference>
<reference evidence="2" key="1">
    <citation type="submission" date="2025-08" db="UniProtKB">
        <authorList>
            <consortium name="RefSeq"/>
        </authorList>
    </citation>
    <scope>IDENTIFICATION</scope>
</reference>
<dbReference type="Proteomes" id="UP000695007">
    <property type="component" value="Unplaced"/>
</dbReference>
<dbReference type="GO" id="GO:0005739">
    <property type="term" value="C:mitochondrion"/>
    <property type="evidence" value="ECO:0007669"/>
    <property type="project" value="GOC"/>
</dbReference>
<dbReference type="GeneID" id="105360889"/>
<evidence type="ECO:0000313" key="2">
    <source>
        <dbReference type="RefSeq" id="XP_011496200.1"/>
    </source>
</evidence>
<protein>
    <submittedName>
        <fullName evidence="2">Uncharacterized protein LOC105360889</fullName>
    </submittedName>
</protein>